<keyword evidence="2" id="KW-1185">Reference proteome</keyword>
<reference evidence="2" key="1">
    <citation type="submission" date="2016-10" db="EMBL/GenBank/DDBJ databases">
        <authorList>
            <person name="Varghese N."/>
            <person name="Submissions S."/>
        </authorList>
    </citation>
    <scope>NUCLEOTIDE SEQUENCE [LARGE SCALE GENOMIC DNA]</scope>
    <source>
        <strain evidence="2">DSM 17038</strain>
    </source>
</reference>
<dbReference type="PANTHER" id="PTHR43434">
    <property type="entry name" value="PHOSPHOGLYCOLATE PHOSPHATASE"/>
    <property type="match status" value="1"/>
</dbReference>
<dbReference type="GO" id="GO:0008967">
    <property type="term" value="F:phosphoglycolate phosphatase activity"/>
    <property type="evidence" value="ECO:0007669"/>
    <property type="project" value="TreeGrafter"/>
</dbReference>
<accession>A0A1I2ULC5</accession>
<dbReference type="SFLD" id="SFLDS00003">
    <property type="entry name" value="Haloacid_Dehalogenase"/>
    <property type="match status" value="1"/>
</dbReference>
<dbReference type="InterPro" id="IPR036412">
    <property type="entry name" value="HAD-like_sf"/>
</dbReference>
<dbReference type="STRING" id="341036.SAMN05660649_02688"/>
<dbReference type="Proteomes" id="UP000199337">
    <property type="component" value="Unassembled WGS sequence"/>
</dbReference>
<dbReference type="PANTHER" id="PTHR43434:SF22">
    <property type="entry name" value="PHOSPHOGLYCOLATE PHOSPHATASE"/>
    <property type="match status" value="1"/>
</dbReference>
<gene>
    <name evidence="1" type="ORF">SAMN05660649_02688</name>
</gene>
<dbReference type="SUPFAM" id="SSF56784">
    <property type="entry name" value="HAD-like"/>
    <property type="match status" value="1"/>
</dbReference>
<sequence length="247" mass="26005">MPLLQAGKREFDCGAVLLDKDGTLLDFKVMWLEWSRYVINELLAGIGQVNIISNTLEMAMGVDLTGWQVDAEGPLAGGTLTGLRAALEETLVGAGMKSEAAAALVAEAMRRSETEMDWGNLARPVPGLEEKLFSLKQKNFKLAVVTADLAERSKITLQTLKLDHYFDAVIGADLVKNTKPSPDMALLACGRLGVAPGNAVVIGDSPRDILMAQNAGSGSIGVLSGVSTRGQLAGADAVIPSVADLQT</sequence>
<dbReference type="AlphaFoldDB" id="A0A1I2ULC5"/>
<dbReference type="GO" id="GO:0006281">
    <property type="term" value="P:DNA repair"/>
    <property type="evidence" value="ECO:0007669"/>
    <property type="project" value="TreeGrafter"/>
</dbReference>
<dbReference type="Gene3D" id="3.40.50.1000">
    <property type="entry name" value="HAD superfamily/HAD-like"/>
    <property type="match status" value="1"/>
</dbReference>
<evidence type="ECO:0000313" key="1">
    <source>
        <dbReference type="EMBL" id="SFG77925.1"/>
    </source>
</evidence>
<dbReference type="InterPro" id="IPR006439">
    <property type="entry name" value="HAD-SF_hydro_IA"/>
</dbReference>
<dbReference type="NCBIfam" id="TIGR01509">
    <property type="entry name" value="HAD-SF-IA-v3"/>
    <property type="match status" value="1"/>
</dbReference>
<dbReference type="OrthoDB" id="9797743at2"/>
<dbReference type="InterPro" id="IPR023198">
    <property type="entry name" value="PGP-like_dom2"/>
</dbReference>
<evidence type="ECO:0000313" key="2">
    <source>
        <dbReference type="Proteomes" id="UP000199337"/>
    </source>
</evidence>
<dbReference type="NCBIfam" id="TIGR01549">
    <property type="entry name" value="HAD-SF-IA-v1"/>
    <property type="match status" value="1"/>
</dbReference>
<dbReference type="InterPro" id="IPR050155">
    <property type="entry name" value="HAD-like_hydrolase_sf"/>
</dbReference>
<proteinExistence type="predicted"/>
<dbReference type="SFLD" id="SFLDG01129">
    <property type="entry name" value="C1.5:_HAD__Beta-PGM__Phosphata"/>
    <property type="match status" value="1"/>
</dbReference>
<dbReference type="RefSeq" id="WP_092471894.1">
    <property type="nucleotide sequence ID" value="NZ_FOOX01000009.1"/>
</dbReference>
<dbReference type="Pfam" id="PF00702">
    <property type="entry name" value="Hydrolase"/>
    <property type="match status" value="1"/>
</dbReference>
<dbReference type="InterPro" id="IPR023214">
    <property type="entry name" value="HAD_sf"/>
</dbReference>
<dbReference type="EMBL" id="FOOX01000009">
    <property type="protein sequence ID" value="SFG77925.1"/>
    <property type="molecule type" value="Genomic_DNA"/>
</dbReference>
<dbReference type="PRINTS" id="PR00413">
    <property type="entry name" value="HADHALOGNASE"/>
</dbReference>
<name>A0A1I2ULC5_9FIRM</name>
<organism evidence="1 2">
    <name type="scientific">Desulfotruncus arcticus DSM 17038</name>
    <dbReference type="NCBI Taxonomy" id="1121424"/>
    <lineage>
        <taxon>Bacteria</taxon>
        <taxon>Bacillati</taxon>
        <taxon>Bacillota</taxon>
        <taxon>Clostridia</taxon>
        <taxon>Eubacteriales</taxon>
        <taxon>Desulfallaceae</taxon>
        <taxon>Desulfotruncus</taxon>
    </lineage>
</organism>
<protein>
    <submittedName>
        <fullName evidence="1">Phosphoglycolate phosphatase</fullName>
    </submittedName>
</protein>
<dbReference type="Gene3D" id="1.10.150.240">
    <property type="entry name" value="Putative phosphatase, domain 2"/>
    <property type="match status" value="1"/>
</dbReference>